<evidence type="ECO:0000313" key="1">
    <source>
        <dbReference type="EMBL" id="OGY49896.1"/>
    </source>
</evidence>
<organism evidence="1 2">
    <name type="scientific">Candidatus Buchananbacteria bacterium RIFCSPHIGHO2_02_FULL_45_11b</name>
    <dbReference type="NCBI Taxonomy" id="1797541"/>
    <lineage>
        <taxon>Bacteria</taxon>
        <taxon>Candidatus Buchananiibacteriota</taxon>
    </lineage>
</organism>
<evidence type="ECO:0000313" key="2">
    <source>
        <dbReference type="Proteomes" id="UP000178501"/>
    </source>
</evidence>
<comment type="caution">
    <text evidence="1">The sequence shown here is derived from an EMBL/GenBank/DDBJ whole genome shotgun (WGS) entry which is preliminary data.</text>
</comment>
<dbReference type="EMBL" id="MHIK01000070">
    <property type="protein sequence ID" value="OGY49896.1"/>
    <property type="molecule type" value="Genomic_DNA"/>
</dbReference>
<name>A0A1G1YDJ6_9BACT</name>
<dbReference type="AlphaFoldDB" id="A0A1G1YDJ6"/>
<gene>
    <name evidence="1" type="ORF">A3J65_03245</name>
</gene>
<proteinExistence type="predicted"/>
<protein>
    <submittedName>
        <fullName evidence="1">Uncharacterized protein</fullName>
    </submittedName>
</protein>
<accession>A0A1G1YDJ6</accession>
<sequence>MSQNRIKEILSCPIYSSYKNARSHDERAKLVWDYVSECCFCHPNRFYCDEFISSYNTYQKENDKNYEDATNVIQGCIIRHKLLKAKKDELILLYPIYTKFPSGECLHCLVKYPSISFRCDSYISMARAFWDSMPENEIQLVKLLTKHTQRPPLPGLRFMNLDEVVGLGQKELSLPKAEVLNLVEKLLKRDVLEKSTDGIRIKV</sequence>
<dbReference type="Proteomes" id="UP000178501">
    <property type="component" value="Unassembled WGS sequence"/>
</dbReference>
<reference evidence="1 2" key="1">
    <citation type="journal article" date="2016" name="Nat. Commun.">
        <title>Thousands of microbial genomes shed light on interconnected biogeochemical processes in an aquifer system.</title>
        <authorList>
            <person name="Anantharaman K."/>
            <person name="Brown C.T."/>
            <person name="Hug L.A."/>
            <person name="Sharon I."/>
            <person name="Castelle C.J."/>
            <person name="Probst A.J."/>
            <person name="Thomas B.C."/>
            <person name="Singh A."/>
            <person name="Wilkins M.J."/>
            <person name="Karaoz U."/>
            <person name="Brodie E.L."/>
            <person name="Williams K.H."/>
            <person name="Hubbard S.S."/>
            <person name="Banfield J.F."/>
        </authorList>
    </citation>
    <scope>NUCLEOTIDE SEQUENCE [LARGE SCALE GENOMIC DNA]</scope>
</reference>